<evidence type="ECO:0000259" key="1">
    <source>
        <dbReference type="Pfam" id="PF17415"/>
    </source>
</evidence>
<proteinExistence type="predicted"/>
<dbReference type="AlphaFoldDB" id="A0A0D0HEC6"/>
<dbReference type="Proteomes" id="UP000032046">
    <property type="component" value="Unassembled WGS sequence"/>
</dbReference>
<reference evidence="2 3" key="1">
    <citation type="submission" date="2015-01" db="EMBL/GenBank/DDBJ databases">
        <title>Comparative genomics of non-oral Prevotella species.</title>
        <authorList>
            <person name="Accetto T."/>
            <person name="Nograsek B."/>
            <person name="Avgustin G."/>
        </authorList>
    </citation>
    <scope>NUCLEOTIDE SEQUENCE [LARGE SCALE GENOMIC DNA]</scope>
    <source>
        <strain evidence="2 3">P5-119</strain>
    </source>
</reference>
<accession>A0A0D0HEC6</accession>
<dbReference type="Gene3D" id="2.60.40.2370">
    <property type="entry name" value="NigD-like, C-terminal beta sandwich domain"/>
    <property type="match status" value="1"/>
</dbReference>
<dbReference type="Pfam" id="PF17415">
    <property type="entry name" value="NigD_C"/>
    <property type="match status" value="1"/>
</dbReference>
<gene>
    <name evidence="2" type="ORF">ST44_03935</name>
</gene>
<comment type="caution">
    <text evidence="2">The sequence shown here is derived from an EMBL/GenBank/DDBJ whole genome shotgun (WGS) entry which is preliminary data.</text>
</comment>
<dbReference type="InterPro" id="IPR038143">
    <property type="entry name" value="NigD-like_C_dom_sf"/>
</dbReference>
<dbReference type="InterPro" id="IPR035376">
    <property type="entry name" value="NigD_C"/>
</dbReference>
<keyword evidence="3" id="KW-1185">Reference proteome</keyword>
<dbReference type="STRING" id="1602171.ST44_03935"/>
<dbReference type="EMBL" id="JXQK01000043">
    <property type="protein sequence ID" value="KIP63429.1"/>
    <property type="molecule type" value="Genomic_DNA"/>
</dbReference>
<name>A0A0D0HEC6_9BACT</name>
<evidence type="ECO:0000313" key="2">
    <source>
        <dbReference type="EMBL" id="KIP63429.1"/>
    </source>
</evidence>
<sequence>MVMLALAVSACSSDAYDTGDGSLSYMRADFVKAFADHDGKFTAAITDDDLSLTLQPAIAAGWSAPDTVCRALLYYDAARLPESAVEATVRPVAIGRVIMPKVIDRQAVAAGLPTDPVVMETAWRSKNHKYINLGLQLKTGTTDGNVAAQAIGWVYTGSTTLDGGAQRHSFMLAHSQNGVPQYYSTPLYVSLALDELPVKLGDGDEIEVSVNTYKGVVSRTFQP</sequence>
<evidence type="ECO:0000313" key="3">
    <source>
        <dbReference type="Proteomes" id="UP000032046"/>
    </source>
</evidence>
<protein>
    <recommendedName>
        <fullName evidence="1">NigD-like C-terminal domain-containing protein</fullName>
    </recommendedName>
</protein>
<organism evidence="2 3">
    <name type="scientific">Prevotella pectinovora</name>
    <dbReference type="NCBI Taxonomy" id="1602169"/>
    <lineage>
        <taxon>Bacteria</taxon>
        <taxon>Pseudomonadati</taxon>
        <taxon>Bacteroidota</taxon>
        <taxon>Bacteroidia</taxon>
        <taxon>Bacteroidales</taxon>
        <taxon>Prevotellaceae</taxon>
        <taxon>Prevotella</taxon>
    </lineage>
</organism>
<feature type="domain" description="NigD-like C-terminal" evidence="1">
    <location>
        <begin position="112"/>
        <end position="220"/>
    </location>
</feature>